<sequence length="125" mass="14028">MWEEQAKAYEKTDIKGTKLKQYATKEALGRAMGDLLAMKQAGTATKGAPSHNTKVVSLAPAPKIPKARLRDCLDISKWQTVKKKTGEPQPYPSNQPLRYVTTIDAEKWGKRWMITRINSHGDQTC</sequence>
<comment type="caution">
    <text evidence="1">The sequence shown here is derived from an EMBL/GenBank/DDBJ whole genome shotgun (WGS) entry which is preliminary data.</text>
</comment>
<dbReference type="EMBL" id="JAEKOZ010000036">
    <property type="protein sequence ID" value="MBJ3812351.1"/>
    <property type="molecule type" value="Genomic_DNA"/>
</dbReference>
<dbReference type="Proteomes" id="UP000634780">
    <property type="component" value="Unassembled WGS sequence"/>
</dbReference>
<proteinExistence type="predicted"/>
<gene>
    <name evidence="1" type="ORF">JGB26_35605</name>
</gene>
<evidence type="ECO:0000313" key="2">
    <source>
        <dbReference type="Proteomes" id="UP000634780"/>
    </source>
</evidence>
<accession>A0ABS0XGI7</accession>
<evidence type="ECO:0000313" key="1">
    <source>
        <dbReference type="EMBL" id="MBJ3812351.1"/>
    </source>
</evidence>
<reference evidence="1 2" key="1">
    <citation type="submission" date="2020-12" db="EMBL/GenBank/DDBJ databases">
        <title>Streptomyces typhae sp. nov., a novel endophytic actinomycete isolated from the root of cattail pollen (Typha angustifolia L.).</title>
        <authorList>
            <person name="Peng C."/>
            <person name="Liu C."/>
        </authorList>
    </citation>
    <scope>NUCLEOTIDE SEQUENCE [LARGE SCALE GENOMIC DNA]</scope>
    <source>
        <strain evidence="1 2">JCM 4753</strain>
    </source>
</reference>
<organism evidence="1 2">
    <name type="scientific">Streptomyces flavofungini</name>
    <dbReference type="NCBI Taxonomy" id="68200"/>
    <lineage>
        <taxon>Bacteria</taxon>
        <taxon>Bacillati</taxon>
        <taxon>Actinomycetota</taxon>
        <taxon>Actinomycetes</taxon>
        <taxon>Kitasatosporales</taxon>
        <taxon>Streptomycetaceae</taxon>
        <taxon>Streptomyces</taxon>
    </lineage>
</organism>
<name>A0ABS0XGI7_9ACTN</name>
<protein>
    <submittedName>
        <fullName evidence="1">Uncharacterized protein</fullName>
    </submittedName>
</protein>
<keyword evidence="2" id="KW-1185">Reference proteome</keyword>